<keyword evidence="3" id="KW-1185">Reference proteome</keyword>
<sequence length="179" mass="20384">MSSDSDPPSIDDAAAPSIDDAAAPSIDDQFNVRRGTLYQNKKRKPRWEYTKIPIPTVPDEASYNKADIDEMVAEIYRAIQTSDDYHSKRLDDIYYTFNNIISWLTIHTYEMKQDIVIIQKQHAVGAGASKTIDDHTRPSIDAHLKINRRFDLHHSKIGFNHSPTDLMVSTTRSVTISIH</sequence>
<organism evidence="2 3">
    <name type="scientific">Brassica cretica</name>
    <name type="common">Mustard</name>
    <dbReference type="NCBI Taxonomy" id="69181"/>
    <lineage>
        <taxon>Eukaryota</taxon>
        <taxon>Viridiplantae</taxon>
        <taxon>Streptophyta</taxon>
        <taxon>Embryophyta</taxon>
        <taxon>Tracheophyta</taxon>
        <taxon>Spermatophyta</taxon>
        <taxon>Magnoliopsida</taxon>
        <taxon>eudicotyledons</taxon>
        <taxon>Gunneridae</taxon>
        <taxon>Pentapetalae</taxon>
        <taxon>rosids</taxon>
        <taxon>malvids</taxon>
        <taxon>Brassicales</taxon>
        <taxon>Brassicaceae</taxon>
        <taxon>Brassiceae</taxon>
        <taxon>Brassica</taxon>
    </lineage>
</organism>
<evidence type="ECO:0000256" key="1">
    <source>
        <dbReference type="SAM" id="MobiDB-lite"/>
    </source>
</evidence>
<feature type="region of interest" description="Disordered" evidence="1">
    <location>
        <begin position="1"/>
        <end position="27"/>
    </location>
</feature>
<dbReference type="Proteomes" id="UP000266723">
    <property type="component" value="Unassembled WGS sequence"/>
</dbReference>
<comment type="caution">
    <text evidence="2">The sequence shown here is derived from an EMBL/GenBank/DDBJ whole genome shotgun (WGS) entry which is preliminary data.</text>
</comment>
<name>A0ABQ7EHS3_BRACR</name>
<dbReference type="EMBL" id="QGKV02000299">
    <property type="protein sequence ID" value="KAF3595885.1"/>
    <property type="molecule type" value="Genomic_DNA"/>
</dbReference>
<evidence type="ECO:0000313" key="3">
    <source>
        <dbReference type="Proteomes" id="UP000266723"/>
    </source>
</evidence>
<accession>A0ABQ7EHS3</accession>
<protein>
    <submittedName>
        <fullName evidence="2">Uncharacterized protein</fullName>
    </submittedName>
</protein>
<gene>
    <name evidence="2" type="ORF">DY000_02024055</name>
</gene>
<reference evidence="2 3" key="1">
    <citation type="journal article" date="2020" name="BMC Genomics">
        <title>Intraspecific diversification of the crop wild relative Brassica cretica Lam. using demographic model selection.</title>
        <authorList>
            <person name="Kioukis A."/>
            <person name="Michalopoulou V.A."/>
            <person name="Briers L."/>
            <person name="Pirintsos S."/>
            <person name="Studholme D.J."/>
            <person name="Pavlidis P."/>
            <person name="Sarris P.F."/>
        </authorList>
    </citation>
    <scope>NUCLEOTIDE SEQUENCE [LARGE SCALE GENOMIC DNA]</scope>
    <source>
        <strain evidence="3">cv. PFS-1207/04</strain>
    </source>
</reference>
<evidence type="ECO:0000313" key="2">
    <source>
        <dbReference type="EMBL" id="KAF3595885.1"/>
    </source>
</evidence>
<proteinExistence type="predicted"/>